<dbReference type="EMBL" id="RCHS01001430">
    <property type="protein sequence ID" value="RMX53451.1"/>
    <property type="molecule type" value="Genomic_DNA"/>
</dbReference>
<evidence type="ECO:0000313" key="2">
    <source>
        <dbReference type="Proteomes" id="UP000275408"/>
    </source>
</evidence>
<evidence type="ECO:0000313" key="1">
    <source>
        <dbReference type="EMBL" id="RMX53451.1"/>
    </source>
</evidence>
<sequence length="70" mass="7521">MALLSDCENGDPKCYGPYGGDGGGFYTETPPGSYGFLAGISAAVVYSQGEEEYIATLEVFDRELKLSWKV</sequence>
<gene>
    <name evidence="1" type="ORF">pdam_00013298</name>
</gene>
<protein>
    <submittedName>
        <fullName evidence="1">Uncharacterized protein</fullName>
    </submittedName>
</protein>
<reference evidence="1 2" key="1">
    <citation type="journal article" date="2018" name="Sci. Rep.">
        <title>Comparative analysis of the Pocillopora damicornis genome highlights role of immune system in coral evolution.</title>
        <authorList>
            <person name="Cunning R."/>
            <person name="Bay R.A."/>
            <person name="Gillette P."/>
            <person name="Baker A.C."/>
            <person name="Traylor-Knowles N."/>
        </authorList>
    </citation>
    <scope>NUCLEOTIDE SEQUENCE [LARGE SCALE GENOMIC DNA]</scope>
    <source>
        <strain evidence="1">RSMAS</strain>
        <tissue evidence="1">Whole animal</tissue>
    </source>
</reference>
<name>A0A3M6UIG7_POCDA</name>
<organism evidence="1 2">
    <name type="scientific">Pocillopora damicornis</name>
    <name type="common">Cauliflower coral</name>
    <name type="synonym">Millepora damicornis</name>
    <dbReference type="NCBI Taxonomy" id="46731"/>
    <lineage>
        <taxon>Eukaryota</taxon>
        <taxon>Metazoa</taxon>
        <taxon>Cnidaria</taxon>
        <taxon>Anthozoa</taxon>
        <taxon>Hexacorallia</taxon>
        <taxon>Scleractinia</taxon>
        <taxon>Astrocoeniina</taxon>
        <taxon>Pocilloporidae</taxon>
        <taxon>Pocillopora</taxon>
    </lineage>
</organism>
<proteinExistence type="predicted"/>
<dbReference type="AlphaFoldDB" id="A0A3M6UIG7"/>
<keyword evidence="2" id="KW-1185">Reference proteome</keyword>
<accession>A0A3M6UIG7</accession>
<dbReference type="Proteomes" id="UP000275408">
    <property type="component" value="Unassembled WGS sequence"/>
</dbReference>
<comment type="caution">
    <text evidence="1">The sequence shown here is derived from an EMBL/GenBank/DDBJ whole genome shotgun (WGS) entry which is preliminary data.</text>
</comment>